<comment type="caution">
    <text evidence="2">The sequence shown here is derived from an EMBL/GenBank/DDBJ whole genome shotgun (WGS) entry which is preliminary data.</text>
</comment>
<organism evidence="2 3">
    <name type="scientific">Nyctereutes procyonoides</name>
    <name type="common">Raccoon dog</name>
    <name type="synonym">Canis procyonoides</name>
    <dbReference type="NCBI Taxonomy" id="34880"/>
    <lineage>
        <taxon>Eukaryota</taxon>
        <taxon>Metazoa</taxon>
        <taxon>Chordata</taxon>
        <taxon>Craniata</taxon>
        <taxon>Vertebrata</taxon>
        <taxon>Euteleostomi</taxon>
        <taxon>Mammalia</taxon>
        <taxon>Eutheria</taxon>
        <taxon>Laurasiatheria</taxon>
        <taxon>Carnivora</taxon>
        <taxon>Caniformia</taxon>
        <taxon>Canidae</taxon>
        <taxon>Nyctereutes</taxon>
    </lineage>
</organism>
<accession>A0A811YW83</accession>
<name>A0A811YW83_NYCPR</name>
<dbReference type="EMBL" id="CAJHUB010000750">
    <property type="protein sequence ID" value="CAD7680881.1"/>
    <property type="molecule type" value="Genomic_DNA"/>
</dbReference>
<keyword evidence="1" id="KW-0812">Transmembrane</keyword>
<dbReference type="AlphaFoldDB" id="A0A811YW83"/>
<proteinExistence type="predicted"/>
<dbReference type="Proteomes" id="UP000645828">
    <property type="component" value="Unassembled WGS sequence"/>
</dbReference>
<keyword evidence="1" id="KW-0472">Membrane</keyword>
<evidence type="ECO:0000313" key="2">
    <source>
        <dbReference type="EMBL" id="CAD7680881.1"/>
    </source>
</evidence>
<keyword evidence="1" id="KW-1133">Transmembrane helix</keyword>
<gene>
    <name evidence="2" type="ORF">NYPRO_LOCUS13673</name>
</gene>
<protein>
    <submittedName>
        <fullName evidence="2">(raccoon dog) hypothetical protein</fullName>
    </submittedName>
</protein>
<keyword evidence="3" id="KW-1185">Reference proteome</keyword>
<reference evidence="2" key="1">
    <citation type="submission" date="2020-12" db="EMBL/GenBank/DDBJ databases">
        <authorList>
            <consortium name="Molecular Ecology Group"/>
        </authorList>
    </citation>
    <scope>NUCLEOTIDE SEQUENCE</scope>
    <source>
        <strain evidence="2">TBG_1078</strain>
    </source>
</reference>
<feature type="transmembrane region" description="Helical" evidence="1">
    <location>
        <begin position="12"/>
        <end position="32"/>
    </location>
</feature>
<sequence length="40" mass="4610">MEEKLRHLLNFLISLLCLVNYLMGCLLMFLAVPTNTKISI</sequence>
<evidence type="ECO:0000256" key="1">
    <source>
        <dbReference type="SAM" id="Phobius"/>
    </source>
</evidence>
<evidence type="ECO:0000313" key="3">
    <source>
        <dbReference type="Proteomes" id="UP000645828"/>
    </source>
</evidence>